<evidence type="ECO:0000313" key="2">
    <source>
        <dbReference type="Proteomes" id="UP001497700"/>
    </source>
</evidence>
<proteinExistence type="predicted"/>
<comment type="caution">
    <text evidence="1">The sequence shown here is derived from an EMBL/GenBank/DDBJ whole genome shotgun (WGS) entry which is preliminary data.</text>
</comment>
<organism evidence="1 2">
    <name type="scientific">Hypoxylon rubiginosum</name>
    <dbReference type="NCBI Taxonomy" id="110542"/>
    <lineage>
        <taxon>Eukaryota</taxon>
        <taxon>Fungi</taxon>
        <taxon>Dikarya</taxon>
        <taxon>Ascomycota</taxon>
        <taxon>Pezizomycotina</taxon>
        <taxon>Sordariomycetes</taxon>
        <taxon>Xylariomycetidae</taxon>
        <taxon>Xylariales</taxon>
        <taxon>Hypoxylaceae</taxon>
        <taxon>Hypoxylon</taxon>
    </lineage>
</organism>
<sequence length="118" mass="13098">MKSTDADTGGRLIFQEVMSLVPLPSKAENGSTKRYMSQRRAWSPESDILIASGKLDPAKQTYHKSPQKQVAYGGHVYSQAGLAASRAFREMQASHSQKDAPRKKFGIHVSCFHLSIFE</sequence>
<evidence type="ECO:0000313" key="1">
    <source>
        <dbReference type="EMBL" id="KAI4864763.1"/>
    </source>
</evidence>
<gene>
    <name evidence="1" type="ORF">F4820DRAFT_324282</name>
</gene>
<dbReference type="Proteomes" id="UP001497700">
    <property type="component" value="Unassembled WGS sequence"/>
</dbReference>
<reference evidence="1 2" key="1">
    <citation type="journal article" date="2022" name="New Phytol.">
        <title>Ecological generalism drives hyperdiversity of secondary metabolite gene clusters in xylarialean endophytes.</title>
        <authorList>
            <person name="Franco M.E.E."/>
            <person name="Wisecaver J.H."/>
            <person name="Arnold A.E."/>
            <person name="Ju Y.M."/>
            <person name="Slot J.C."/>
            <person name="Ahrendt S."/>
            <person name="Moore L.P."/>
            <person name="Eastman K.E."/>
            <person name="Scott K."/>
            <person name="Konkel Z."/>
            <person name="Mondo S.J."/>
            <person name="Kuo A."/>
            <person name="Hayes R.D."/>
            <person name="Haridas S."/>
            <person name="Andreopoulos B."/>
            <person name="Riley R."/>
            <person name="LaButti K."/>
            <person name="Pangilinan J."/>
            <person name="Lipzen A."/>
            <person name="Amirebrahimi M."/>
            <person name="Yan J."/>
            <person name="Adam C."/>
            <person name="Keymanesh K."/>
            <person name="Ng V."/>
            <person name="Louie K."/>
            <person name="Northen T."/>
            <person name="Drula E."/>
            <person name="Henrissat B."/>
            <person name="Hsieh H.M."/>
            <person name="Youens-Clark K."/>
            <person name="Lutzoni F."/>
            <person name="Miadlikowska J."/>
            <person name="Eastwood D.C."/>
            <person name="Hamelin R.C."/>
            <person name="Grigoriev I.V."/>
            <person name="U'Ren J.M."/>
        </authorList>
    </citation>
    <scope>NUCLEOTIDE SEQUENCE [LARGE SCALE GENOMIC DNA]</scope>
    <source>
        <strain evidence="1 2">CBS 119005</strain>
    </source>
</reference>
<keyword evidence="2" id="KW-1185">Reference proteome</keyword>
<dbReference type="EMBL" id="MU393481">
    <property type="protein sequence ID" value="KAI4864763.1"/>
    <property type="molecule type" value="Genomic_DNA"/>
</dbReference>
<name>A0ACB9Z0M1_9PEZI</name>
<accession>A0ACB9Z0M1</accession>
<protein>
    <submittedName>
        <fullName evidence="1">Uncharacterized protein</fullName>
    </submittedName>
</protein>